<evidence type="ECO:0000313" key="1">
    <source>
        <dbReference type="EMBL" id="CAK9028342.1"/>
    </source>
</evidence>
<protein>
    <submittedName>
        <fullName evidence="1">Catechol O-methyltransferase</fullName>
    </submittedName>
</protein>
<sequence length="106" mass="11158">MAASPSHSVQLVQFVLGWLDPSWFAEAGDWHLLRTLGHSLGSSTTGQSSGAGASDTIVLGPGGADNVLKPGAPRYLWQVCRSGAFDTEVVRVFEFAMPVEAGVGRE</sequence>
<dbReference type="Proteomes" id="UP001642464">
    <property type="component" value="Unassembled WGS sequence"/>
</dbReference>
<evidence type="ECO:0000313" key="2">
    <source>
        <dbReference type="Proteomes" id="UP001642464"/>
    </source>
</evidence>
<dbReference type="EMBL" id="CAXAMM010012224">
    <property type="protein sequence ID" value="CAK9028342.1"/>
    <property type="molecule type" value="Genomic_DNA"/>
</dbReference>
<reference evidence="1 2" key="1">
    <citation type="submission" date="2024-02" db="EMBL/GenBank/DDBJ databases">
        <authorList>
            <person name="Chen Y."/>
            <person name="Shah S."/>
            <person name="Dougan E. K."/>
            <person name="Thang M."/>
            <person name="Chan C."/>
        </authorList>
    </citation>
    <scope>NUCLEOTIDE SEQUENCE [LARGE SCALE GENOMIC DNA]</scope>
</reference>
<gene>
    <name evidence="1" type="ORF">SCF082_LOCUS18318</name>
</gene>
<keyword evidence="2" id="KW-1185">Reference proteome</keyword>
<organism evidence="1 2">
    <name type="scientific">Durusdinium trenchii</name>
    <dbReference type="NCBI Taxonomy" id="1381693"/>
    <lineage>
        <taxon>Eukaryota</taxon>
        <taxon>Sar</taxon>
        <taxon>Alveolata</taxon>
        <taxon>Dinophyceae</taxon>
        <taxon>Suessiales</taxon>
        <taxon>Symbiodiniaceae</taxon>
        <taxon>Durusdinium</taxon>
    </lineage>
</organism>
<accession>A0ABP0KQU8</accession>
<proteinExistence type="predicted"/>
<name>A0ABP0KQU8_9DINO</name>
<comment type="caution">
    <text evidence="1">The sequence shown here is derived from an EMBL/GenBank/DDBJ whole genome shotgun (WGS) entry which is preliminary data.</text>
</comment>